<dbReference type="Gene3D" id="3.90.550.10">
    <property type="entry name" value="Spore Coat Polysaccharide Biosynthesis Protein SpsA, Chain A"/>
    <property type="match status" value="1"/>
</dbReference>
<keyword evidence="2" id="KW-0808">Transferase</keyword>
<dbReference type="PANTHER" id="PTHR13778">
    <property type="entry name" value="GLYCOSYLTRANSFERASE 8 DOMAIN-CONTAINING PROTEIN"/>
    <property type="match status" value="1"/>
</dbReference>
<dbReference type="SUPFAM" id="SSF53448">
    <property type="entry name" value="Nucleotide-diphospho-sugar transferases"/>
    <property type="match status" value="1"/>
</dbReference>
<accession>A0ABY2X0N6</accession>
<evidence type="ECO:0000313" key="5">
    <source>
        <dbReference type="Proteomes" id="UP001193035"/>
    </source>
</evidence>
<evidence type="ECO:0000256" key="1">
    <source>
        <dbReference type="ARBA" id="ARBA00022676"/>
    </source>
</evidence>
<name>A0ABY2X0N6_9RHOB</name>
<evidence type="ECO:0000256" key="2">
    <source>
        <dbReference type="ARBA" id="ARBA00022679"/>
    </source>
</evidence>
<dbReference type="Proteomes" id="UP001193035">
    <property type="component" value="Unassembled WGS sequence"/>
</dbReference>
<evidence type="ECO:0000313" key="4">
    <source>
        <dbReference type="EMBL" id="TMV08448.1"/>
    </source>
</evidence>
<dbReference type="EMBL" id="VCPD01000002">
    <property type="protein sequence ID" value="TMV08448.1"/>
    <property type="molecule type" value="Genomic_DNA"/>
</dbReference>
<dbReference type="Pfam" id="PF01501">
    <property type="entry name" value="Glyco_transf_8"/>
    <property type="match status" value="1"/>
</dbReference>
<comment type="caution">
    <text evidence="4">The sequence shown here is derived from an EMBL/GenBank/DDBJ whole genome shotgun (WGS) entry which is preliminary data.</text>
</comment>
<sequence length="325" mass="36670">MIELSKKDILDGIDQQYSREKPADPGAEIDICLAFDRNFVPHAAVTLVSAAKASKIPSKIKVHVLHAGDLGADEQAALEKLSPALSIRWHEVDSERFVSLPDNRDHVSLATYLRLFIPETLRGVASRVIYLDCDTIVTDDLAHLWAVDMKGAAIAAAPDEGGGTQAQRLELTEGTFYFNAGVLLFNLEAIDPVEFGSRAQSVVSERLAKLELQDQDILNLMFAGQVHRLHLRWNANTRLYTPNDLEPAYGPVEAREAVTAPGILHFTDRRKPWNTNCNHPLRELYWTLRNETPWRESKPQRVRRRIEELVRDRLSKSRKAVKIAR</sequence>
<evidence type="ECO:0000256" key="3">
    <source>
        <dbReference type="ARBA" id="ARBA00022723"/>
    </source>
</evidence>
<dbReference type="InterPro" id="IPR002495">
    <property type="entry name" value="Glyco_trans_8"/>
</dbReference>
<protein>
    <submittedName>
        <fullName evidence="4">Glycosyltransferase family 8 protein</fullName>
    </submittedName>
</protein>
<keyword evidence="5" id="KW-1185">Reference proteome</keyword>
<reference evidence="4 5" key="1">
    <citation type="submission" date="2019-05" db="EMBL/GenBank/DDBJ databases">
        <title>Ruegeria sp. nov., isolated from tidal flat.</title>
        <authorList>
            <person name="Kim W."/>
        </authorList>
    </citation>
    <scope>NUCLEOTIDE SEQUENCE [LARGE SCALE GENOMIC DNA]</scope>
    <source>
        <strain evidence="4 5">CAU 1488</strain>
    </source>
</reference>
<dbReference type="CDD" id="cd04194">
    <property type="entry name" value="GT8_A4GalT_like"/>
    <property type="match status" value="1"/>
</dbReference>
<organism evidence="4 5">
    <name type="scientific">Ruegeria sediminis</name>
    <dbReference type="NCBI Taxonomy" id="2583820"/>
    <lineage>
        <taxon>Bacteria</taxon>
        <taxon>Pseudomonadati</taxon>
        <taxon>Pseudomonadota</taxon>
        <taxon>Alphaproteobacteria</taxon>
        <taxon>Rhodobacterales</taxon>
        <taxon>Roseobacteraceae</taxon>
        <taxon>Ruegeria</taxon>
    </lineage>
</organism>
<gene>
    <name evidence="4" type="ORF">FGK63_04740</name>
</gene>
<keyword evidence="3" id="KW-0479">Metal-binding</keyword>
<dbReference type="PANTHER" id="PTHR13778:SF47">
    <property type="entry name" value="LIPOPOLYSACCHARIDE 1,3-GALACTOSYLTRANSFERASE"/>
    <property type="match status" value="1"/>
</dbReference>
<dbReference type="InterPro" id="IPR050748">
    <property type="entry name" value="Glycosyltrans_8_dom-fam"/>
</dbReference>
<keyword evidence="1" id="KW-0328">Glycosyltransferase</keyword>
<proteinExistence type="predicted"/>
<dbReference type="InterPro" id="IPR029044">
    <property type="entry name" value="Nucleotide-diphossugar_trans"/>
</dbReference>
<dbReference type="RefSeq" id="WP_138840479.1">
    <property type="nucleotide sequence ID" value="NZ_VCPD01000002.1"/>
</dbReference>